<sequence>MATTTALTSAVTSSTGSAIRATTTSTILDTTSSLLSTVTTDLTLTSTALVSQSLSTSIISATTTFSPDTTFDASTTSAFSTASTLVVGAPVVNSQSVSATDAASSSSPTQLSPEAMNLKPAIIAGIAIAAGGLILLIILASLCICLFRRRKMRSNPPQIAFMPRSPSRASDEEALEKSSGSSQTHEVESDEDEIRPNPQSMGGSTLLAVPHDKPTFEHFSSKAQTAEHIHVAPPVESRPFSWIKPDQEQYPTAEDNISTDTAQWRPASELLGQPPARNGSPFSLPPPNMMRAPPSHLSLHSSFIPSANRQSFHSDAILRNQIKQAFNNGARQSLLYVNSPLSDPTAARWRASEIGSIIDENTEANSRFSGETLGKLRSEHTRIQTEKVRISRLQQLDEEEDWIRQQIANVEKRRASGMSRAY</sequence>
<comment type="caution">
    <text evidence="3">The sequence shown here is derived from an EMBL/GenBank/DDBJ whole genome shotgun (WGS) entry which is preliminary data.</text>
</comment>
<gene>
    <name evidence="4" type="ORF">BLS_006813</name>
    <name evidence="5" type="ORF">EG327_009856</name>
    <name evidence="3" type="ORF">EG328_011009</name>
</gene>
<proteinExistence type="predicted"/>
<dbReference type="AlphaFoldDB" id="A0A8H3U690"/>
<keyword evidence="2" id="KW-0812">Transmembrane</keyword>
<dbReference type="Proteomes" id="UP000490939">
    <property type="component" value="Unassembled WGS sequence"/>
</dbReference>
<dbReference type="Proteomes" id="UP000433883">
    <property type="component" value="Unassembled WGS sequence"/>
</dbReference>
<dbReference type="EMBL" id="WNWS01000771">
    <property type="protein sequence ID" value="KAE9963846.1"/>
    <property type="molecule type" value="Genomic_DNA"/>
</dbReference>
<evidence type="ECO:0000313" key="4">
    <source>
        <dbReference type="EMBL" id="KAE9966767.1"/>
    </source>
</evidence>
<dbReference type="Proteomes" id="UP000447873">
    <property type="component" value="Unassembled WGS sequence"/>
</dbReference>
<keyword evidence="2" id="KW-1133">Transmembrane helix</keyword>
<feature type="transmembrane region" description="Helical" evidence="2">
    <location>
        <begin position="121"/>
        <end position="147"/>
    </location>
</feature>
<dbReference type="EMBL" id="WNWQ01000508">
    <property type="protein sequence ID" value="KAE9966767.1"/>
    <property type="molecule type" value="Genomic_DNA"/>
</dbReference>
<reference evidence="3 6" key="1">
    <citation type="submission" date="2018-12" db="EMBL/GenBank/DDBJ databases">
        <title>Venturia inaequalis Genome Resource.</title>
        <authorList>
            <person name="Lichtner F.J."/>
        </authorList>
    </citation>
    <scope>NUCLEOTIDE SEQUENCE [LARGE SCALE GENOMIC DNA]</scope>
    <source>
        <strain evidence="3 6">120213</strain>
        <strain evidence="4">Bline_iso_100314</strain>
        <strain evidence="5 7">DMI_063113</strain>
    </source>
</reference>
<organism evidence="3 6">
    <name type="scientific">Venturia inaequalis</name>
    <name type="common">Apple scab fungus</name>
    <dbReference type="NCBI Taxonomy" id="5025"/>
    <lineage>
        <taxon>Eukaryota</taxon>
        <taxon>Fungi</taxon>
        <taxon>Dikarya</taxon>
        <taxon>Ascomycota</taxon>
        <taxon>Pezizomycotina</taxon>
        <taxon>Dothideomycetes</taxon>
        <taxon>Pleosporomycetidae</taxon>
        <taxon>Venturiales</taxon>
        <taxon>Venturiaceae</taxon>
        <taxon>Venturia</taxon>
    </lineage>
</organism>
<evidence type="ECO:0000256" key="2">
    <source>
        <dbReference type="SAM" id="Phobius"/>
    </source>
</evidence>
<evidence type="ECO:0000256" key="1">
    <source>
        <dbReference type="SAM" id="MobiDB-lite"/>
    </source>
</evidence>
<dbReference type="EMBL" id="WNWR01000676">
    <property type="protein sequence ID" value="KAE9971460.1"/>
    <property type="molecule type" value="Genomic_DNA"/>
</dbReference>
<keyword evidence="7" id="KW-1185">Reference proteome</keyword>
<evidence type="ECO:0000313" key="3">
    <source>
        <dbReference type="EMBL" id="KAE9963846.1"/>
    </source>
</evidence>
<name>A0A8H3U690_VENIN</name>
<evidence type="ECO:0000313" key="6">
    <source>
        <dbReference type="Proteomes" id="UP000447873"/>
    </source>
</evidence>
<evidence type="ECO:0000313" key="5">
    <source>
        <dbReference type="EMBL" id="KAE9971460.1"/>
    </source>
</evidence>
<feature type="region of interest" description="Disordered" evidence="1">
    <location>
        <begin position="157"/>
        <end position="211"/>
    </location>
</feature>
<accession>A0A8H3U690</accession>
<keyword evidence="2" id="KW-0472">Membrane</keyword>
<protein>
    <submittedName>
        <fullName evidence="3">Uncharacterized protein</fullName>
    </submittedName>
</protein>
<evidence type="ECO:0000313" key="7">
    <source>
        <dbReference type="Proteomes" id="UP000490939"/>
    </source>
</evidence>